<dbReference type="SUPFAM" id="SSF82866">
    <property type="entry name" value="Multidrug efflux transporter AcrB transmembrane domain"/>
    <property type="match status" value="2"/>
</dbReference>
<feature type="transmembrane region" description="Helical" evidence="2">
    <location>
        <begin position="891"/>
        <end position="910"/>
    </location>
</feature>
<feature type="transmembrane region" description="Helical" evidence="2">
    <location>
        <begin position="1020"/>
        <end position="1042"/>
    </location>
</feature>
<comment type="caution">
    <text evidence="3">The sequence shown here is derived from an EMBL/GenBank/DDBJ whole genome shotgun (WGS) entry which is preliminary data.</text>
</comment>
<evidence type="ECO:0000256" key="2">
    <source>
        <dbReference type="SAM" id="Phobius"/>
    </source>
</evidence>
<dbReference type="PANTHER" id="PTHR32063">
    <property type="match status" value="1"/>
</dbReference>
<evidence type="ECO:0000256" key="1">
    <source>
        <dbReference type="SAM" id="MobiDB-lite"/>
    </source>
</evidence>
<dbReference type="Gene3D" id="1.20.1640.10">
    <property type="entry name" value="Multidrug efflux transporter AcrB transmembrane domain"/>
    <property type="match status" value="2"/>
</dbReference>
<feature type="transmembrane region" description="Helical" evidence="2">
    <location>
        <begin position="467"/>
        <end position="491"/>
    </location>
</feature>
<dbReference type="Gene3D" id="3.30.70.1440">
    <property type="entry name" value="Multidrug efflux transporter AcrB pore domain"/>
    <property type="match status" value="1"/>
</dbReference>
<keyword evidence="2" id="KW-0812">Transmembrane</keyword>
<name>A0ABU5EJ36_9PROT</name>
<accession>A0ABU5EJ36</accession>
<sequence>MIDIVKIALRRPYTFIVMAMLILLFGISAAIRTPVDIFPNIGIPVVAAVFSYSGLPPDDMAGRIVSLYERTLTTLVNDVEHVESQSLPGFGVIKIFFQPNVNINAALAQVTAMSQTVLKQMPAGITPPLMLSYNASSVPILQIALSSDKLSQTALFDTAFNFIRPQLTTVPGVAIPYPYGGKVRQLQIDLNQQALHNYGLSANDVSNALATQNLITPVGTQKIGNLEYTIDLTDSPKRIEDFNDLPIKTVNGTVIYMRDVAYAHDGSPPQTNVVHVGNKSAVLMTILKTGSASTLDVINGIRAKMPEIEKTLPDGLNLTLVGDQSLYVKDAVSGVIREGVIAAALTGCMILLFLGSWRSTLIITLSIPLAILASVVALSVLGETINVMTLGGLALAVGILVDDATVTIENINWHLEHGKNIEQAILDGAQQIVVPATVSLFCICIAFVPMFGLGGVAGYLFRPMAEAVAFALIASYILSRTLVPTLANFMLRNQTHHHGTNDEADGQEKPSRNPLVRFQQGFERIFSRVRNYYNGLLALGLKRRRWLIGGFLVFSLVSLGLAPFLGQNFFPDVDGGQIKLHVRAQAGMRIEQMTRLSDQVSNSIRRMIPPRDLSGMVQNVGLPVSGISVTYGNSGTIGTSDADILITLSADHAPTDRYIDLLREKLPRLFPGVSFAFLPADIVTQVLNFGTPAPIDVQVIGFNLAEDRVYANELLTRISHIPGIADARIEQAFQEPTLKVDFNRSLAGIVGLNEHDAATNMLTTLAGSTQVQPTYWLDPNNGVSYAVSIQTPQQDIESMNRLKNLPLATATSHQLLGGLAAISRERSNAVVMHYNVKPTIDIYATPHDRDLGALAADINKVIADTAKDLPRGANAVVSGQVTTMTSAYHQLFMGLAVAVVLIYLLIVVNFQSWLDPFVIVMALPSALAGIVWMLFTSGTTLSVPALTGAIMCMGVATANSILVISFARERLASGADALTAASEAGDTRFRPVLMTALAMIIGMIPMAIEPGENAPLGRAVIGGLIFATMATLFLVPAMFSVVHGRDHQKKASNKETSHDSIDNDRRATTSRATKSPPRPDTIGV</sequence>
<dbReference type="SUPFAM" id="SSF82693">
    <property type="entry name" value="Multidrug efflux transporter AcrB pore domain, PN1, PN2, PC1 and PC2 subdomains"/>
    <property type="match status" value="2"/>
</dbReference>
<feature type="region of interest" description="Disordered" evidence="1">
    <location>
        <begin position="1046"/>
        <end position="1084"/>
    </location>
</feature>
<feature type="transmembrane region" description="Helical" evidence="2">
    <location>
        <begin position="917"/>
        <end position="935"/>
    </location>
</feature>
<evidence type="ECO:0000313" key="4">
    <source>
        <dbReference type="Proteomes" id="UP001279642"/>
    </source>
</evidence>
<proteinExistence type="predicted"/>
<feature type="transmembrane region" description="Helical" evidence="2">
    <location>
        <begin position="941"/>
        <end position="967"/>
    </location>
</feature>
<dbReference type="Gene3D" id="3.30.70.1430">
    <property type="entry name" value="Multidrug efflux transporter AcrB pore domain"/>
    <property type="match status" value="2"/>
</dbReference>
<dbReference type="SUPFAM" id="SSF82714">
    <property type="entry name" value="Multidrug efflux transporter AcrB TolC docking domain, DN and DC subdomains"/>
    <property type="match status" value="1"/>
</dbReference>
<organism evidence="3 4">
    <name type="scientific">Dongia soli</name>
    <dbReference type="NCBI Taxonomy" id="600628"/>
    <lineage>
        <taxon>Bacteria</taxon>
        <taxon>Pseudomonadati</taxon>
        <taxon>Pseudomonadota</taxon>
        <taxon>Alphaproteobacteria</taxon>
        <taxon>Rhodospirillales</taxon>
        <taxon>Dongiaceae</taxon>
        <taxon>Dongia</taxon>
    </lineage>
</organism>
<feature type="transmembrane region" description="Helical" evidence="2">
    <location>
        <begin position="361"/>
        <end position="381"/>
    </location>
</feature>
<feature type="transmembrane region" description="Helical" evidence="2">
    <location>
        <begin position="988"/>
        <end position="1008"/>
    </location>
</feature>
<keyword evidence="2" id="KW-1133">Transmembrane helix</keyword>
<keyword evidence="4" id="KW-1185">Reference proteome</keyword>
<dbReference type="PRINTS" id="PR00702">
    <property type="entry name" value="ACRIFLAVINRP"/>
</dbReference>
<dbReference type="InterPro" id="IPR001036">
    <property type="entry name" value="Acrflvin-R"/>
</dbReference>
<dbReference type="RefSeq" id="WP_320510349.1">
    <property type="nucleotide sequence ID" value="NZ_JAXCLW010000008.1"/>
</dbReference>
<feature type="compositionally biased region" description="Basic and acidic residues" evidence="1">
    <location>
        <begin position="1052"/>
        <end position="1067"/>
    </location>
</feature>
<feature type="transmembrane region" description="Helical" evidence="2">
    <location>
        <begin position="12"/>
        <end position="31"/>
    </location>
</feature>
<keyword evidence="2" id="KW-0472">Membrane</keyword>
<dbReference type="EMBL" id="JAXCLW010000008">
    <property type="protein sequence ID" value="MDY0885276.1"/>
    <property type="molecule type" value="Genomic_DNA"/>
</dbReference>
<dbReference type="InterPro" id="IPR027463">
    <property type="entry name" value="AcrB_DN_DC_subdom"/>
</dbReference>
<dbReference type="Gene3D" id="3.30.70.1320">
    <property type="entry name" value="Multidrug efflux transporter AcrB pore domain like"/>
    <property type="match status" value="1"/>
</dbReference>
<dbReference type="Proteomes" id="UP001279642">
    <property type="component" value="Unassembled WGS sequence"/>
</dbReference>
<dbReference type="PANTHER" id="PTHR32063:SF8">
    <property type="entry name" value="CATION EFFLUX PROTEIN"/>
    <property type="match status" value="1"/>
</dbReference>
<feature type="transmembrane region" description="Helical" evidence="2">
    <location>
        <begin position="438"/>
        <end position="461"/>
    </location>
</feature>
<dbReference type="Gene3D" id="3.30.2090.10">
    <property type="entry name" value="Multidrug efflux transporter AcrB TolC docking domain, DN and DC subdomains"/>
    <property type="match status" value="2"/>
</dbReference>
<evidence type="ECO:0000313" key="3">
    <source>
        <dbReference type="EMBL" id="MDY0885276.1"/>
    </source>
</evidence>
<protein>
    <submittedName>
        <fullName evidence="3">Efflux RND transporter permease subunit</fullName>
    </submittedName>
</protein>
<feature type="transmembrane region" description="Helical" evidence="2">
    <location>
        <begin position="546"/>
        <end position="565"/>
    </location>
</feature>
<dbReference type="Pfam" id="PF00873">
    <property type="entry name" value="ACR_tran"/>
    <property type="match status" value="1"/>
</dbReference>
<gene>
    <name evidence="3" type="ORF">SMD27_20710</name>
</gene>
<reference evidence="3 4" key="1">
    <citation type="journal article" date="2016" name="Antonie Van Leeuwenhoek">
        <title>Dongia soli sp. nov., isolated from soil from Dokdo, Korea.</title>
        <authorList>
            <person name="Kim D.U."/>
            <person name="Lee H."/>
            <person name="Kim H."/>
            <person name="Kim S.G."/>
            <person name="Ka J.O."/>
        </authorList>
    </citation>
    <scope>NUCLEOTIDE SEQUENCE [LARGE SCALE GENOMIC DNA]</scope>
    <source>
        <strain evidence="3 4">D78</strain>
    </source>
</reference>